<dbReference type="EMBL" id="CP016893">
    <property type="protein sequence ID" value="AST57768.1"/>
    <property type="molecule type" value="Genomic_DNA"/>
</dbReference>
<dbReference type="SUPFAM" id="SSF53187">
    <property type="entry name" value="Zn-dependent exopeptidases"/>
    <property type="match status" value="1"/>
</dbReference>
<dbReference type="CDD" id="cd02696">
    <property type="entry name" value="MurNAc-LAA"/>
    <property type="match status" value="1"/>
</dbReference>
<evidence type="ECO:0000259" key="2">
    <source>
        <dbReference type="SMART" id="SM00646"/>
    </source>
</evidence>
<organism evidence="3 4">
    <name type="scientific">Thermoanaerobacterium thermosaccharolyticum</name>
    <name type="common">Clostridium thermosaccharolyticum</name>
    <dbReference type="NCBI Taxonomy" id="1517"/>
    <lineage>
        <taxon>Bacteria</taxon>
        <taxon>Bacillati</taxon>
        <taxon>Bacillota</taxon>
        <taxon>Clostridia</taxon>
        <taxon>Thermoanaerobacterales</taxon>
        <taxon>Thermoanaerobacteraceae</taxon>
        <taxon>Thermoanaerobacterium</taxon>
    </lineage>
</organism>
<dbReference type="SMART" id="SM00646">
    <property type="entry name" value="Ami_3"/>
    <property type="match status" value="1"/>
</dbReference>
<dbReference type="GO" id="GO:0008745">
    <property type="term" value="F:N-acetylmuramoyl-L-alanine amidase activity"/>
    <property type="evidence" value="ECO:0007669"/>
    <property type="project" value="InterPro"/>
</dbReference>
<evidence type="ECO:0000313" key="3">
    <source>
        <dbReference type="EMBL" id="AST57768.1"/>
    </source>
</evidence>
<dbReference type="InterPro" id="IPR050695">
    <property type="entry name" value="N-acetylmuramoyl_amidase_3"/>
</dbReference>
<proteinExistence type="predicted"/>
<dbReference type="Gene3D" id="3.40.630.40">
    <property type="entry name" value="Zn-dependent exopeptidases"/>
    <property type="match status" value="1"/>
</dbReference>
<protein>
    <submittedName>
        <fullName evidence="3">N-acetylmuramoyl-L-alanine amidase</fullName>
    </submittedName>
</protein>
<dbReference type="PANTHER" id="PTHR30404:SF0">
    <property type="entry name" value="N-ACETYLMURAMOYL-L-ALANINE AMIDASE AMIC"/>
    <property type="match status" value="1"/>
</dbReference>
<dbReference type="InterPro" id="IPR002508">
    <property type="entry name" value="MurNAc-LAA_cat"/>
</dbReference>
<dbReference type="Pfam" id="PF01520">
    <property type="entry name" value="Amidase_3"/>
    <property type="match status" value="1"/>
</dbReference>
<accession>A0A223HZ69</accession>
<name>A0A223HZ69_THETR</name>
<dbReference type="RefSeq" id="WP_094397396.1">
    <property type="nucleotide sequence ID" value="NZ_CP016893.1"/>
</dbReference>
<feature type="domain" description="MurNAc-LAA" evidence="2">
    <location>
        <begin position="61"/>
        <end position="169"/>
    </location>
</feature>
<dbReference type="GO" id="GO:0030288">
    <property type="term" value="C:outer membrane-bounded periplasmic space"/>
    <property type="evidence" value="ECO:0007669"/>
    <property type="project" value="TreeGrafter"/>
</dbReference>
<reference evidence="3 4" key="1">
    <citation type="submission" date="2016-08" db="EMBL/GenBank/DDBJ databases">
        <title>A novel genetic cassette of butanologenic Thermoanaerobacterium thermosaccharolyticum that directly convert cellulose to butanol.</title>
        <authorList>
            <person name="Li T."/>
            <person name="He J."/>
        </authorList>
    </citation>
    <scope>NUCLEOTIDE SEQUENCE [LARGE SCALE GENOMIC DNA]</scope>
    <source>
        <strain evidence="3 4">TG57</strain>
    </source>
</reference>
<gene>
    <name evidence="3" type="ORF">Thert_01776</name>
</gene>
<dbReference type="GO" id="GO:0009253">
    <property type="term" value="P:peptidoglycan catabolic process"/>
    <property type="evidence" value="ECO:0007669"/>
    <property type="project" value="InterPro"/>
</dbReference>
<evidence type="ECO:0000313" key="4">
    <source>
        <dbReference type="Proteomes" id="UP000214975"/>
    </source>
</evidence>
<sequence length="217" mass="23740">MLIVVDPGHGGSDSGAVGNGFLEKDINLSVSLKLRDILEANSVDIILTRDKDITLGLSERCDIANKNKADYFISIHCNSFKDSSAKGTETYSYPVSTSGGKLAKSIQQAIVTNLNTVDRGVKTANFYVLHHTNMTAVLVELGFITNKEDLDLILNKQNLFAISISNGILNNIGLKQINKSDSIEKLHQMGFISDYYDPESYVKWKDIANALLKIIGG</sequence>
<dbReference type="Proteomes" id="UP000214975">
    <property type="component" value="Chromosome"/>
</dbReference>
<keyword evidence="1" id="KW-0378">Hydrolase</keyword>
<evidence type="ECO:0000256" key="1">
    <source>
        <dbReference type="ARBA" id="ARBA00022801"/>
    </source>
</evidence>
<dbReference type="PANTHER" id="PTHR30404">
    <property type="entry name" value="N-ACETYLMURAMOYL-L-ALANINE AMIDASE"/>
    <property type="match status" value="1"/>
</dbReference>
<dbReference type="AlphaFoldDB" id="A0A223HZ69"/>